<feature type="region of interest" description="Disordered" evidence="4">
    <location>
        <begin position="146"/>
        <end position="166"/>
    </location>
</feature>
<comment type="subcellular location">
    <subcellularLocation>
        <location evidence="1 3">Nucleus</location>
    </subcellularLocation>
</comment>
<name>A0A059CRP5_EUCGR</name>
<feature type="region of interest" description="Disordered" evidence="4">
    <location>
        <begin position="27"/>
        <end position="68"/>
    </location>
</feature>
<dbReference type="eggNOG" id="KOG1601">
    <property type="taxonomic scope" value="Eukaryota"/>
</dbReference>
<feature type="compositionally biased region" description="Low complexity" evidence="4">
    <location>
        <begin position="27"/>
        <end position="59"/>
    </location>
</feature>
<feature type="compositionally biased region" description="Polar residues" evidence="4">
    <location>
        <begin position="150"/>
        <end position="161"/>
    </location>
</feature>
<organism evidence="6">
    <name type="scientific">Eucalyptus grandis</name>
    <name type="common">Flooded gum</name>
    <dbReference type="NCBI Taxonomy" id="71139"/>
    <lineage>
        <taxon>Eukaryota</taxon>
        <taxon>Viridiplantae</taxon>
        <taxon>Streptophyta</taxon>
        <taxon>Embryophyta</taxon>
        <taxon>Tracheophyta</taxon>
        <taxon>Spermatophyta</taxon>
        <taxon>Magnoliopsida</taxon>
        <taxon>eudicotyledons</taxon>
        <taxon>Gunneridae</taxon>
        <taxon>Pentapetalae</taxon>
        <taxon>rosids</taxon>
        <taxon>malvids</taxon>
        <taxon>Myrtales</taxon>
        <taxon>Myrtaceae</taxon>
        <taxon>Myrtoideae</taxon>
        <taxon>Eucalypteae</taxon>
        <taxon>Eucalyptus</taxon>
    </lineage>
</organism>
<feature type="compositionally biased region" description="Polar residues" evidence="4">
    <location>
        <begin position="253"/>
        <end position="262"/>
    </location>
</feature>
<dbReference type="OrthoDB" id="153872at2759"/>
<feature type="compositionally biased region" description="Basic residues" evidence="4">
    <location>
        <begin position="265"/>
        <end position="275"/>
    </location>
</feature>
<sequence>MSSCLSGGGRTYQFDLEIIHKSRWISASRASSSPPPSSSSSPVSTLSESSNSPISISTTKARTPRKRPNQIYNEAAALLSTVYPTIFSTKYLENPRKFSNFEDYFSDESSDLLLPLPDVETASFLLRQPIPAKPDPRIEPRYSLRFPENQCGNNQSISKSPQLDDELDEDELDAESILDEETGEGIDSILGKLSASAAASDEAAEAAAASYGIPVGLGFGTRRGIRPLKRVDEASWWNFFTVVDVVEISPKLNNRASDSNSVDNKKKKNNKKKAAKTPSEPKTQTSSAAPAAAADAAARGRPKPGGLMLKLNYDGVLDAWSRRGRPFSGERPVPDVPVELADFDSFLNNGIEREGTGSRYKEKRHTRLFSKKTEYQVKKAPAYERPRVKGRFVRRPDSCCSDPK</sequence>
<evidence type="ECO:0000256" key="3">
    <source>
        <dbReference type="PROSITE-ProRule" id="PRU00357"/>
    </source>
</evidence>
<dbReference type="InParanoid" id="A0A059CRP5"/>
<evidence type="ECO:0000256" key="4">
    <source>
        <dbReference type="SAM" id="MobiDB-lite"/>
    </source>
</evidence>
<gene>
    <name evidence="6" type="ORF">EUGRSUZ_C02219</name>
</gene>
<dbReference type="GO" id="GO:0005634">
    <property type="term" value="C:nucleus"/>
    <property type="evidence" value="ECO:0000318"/>
    <property type="project" value="GO_Central"/>
</dbReference>
<feature type="compositionally biased region" description="Low complexity" evidence="4">
    <location>
        <begin position="288"/>
        <end position="297"/>
    </location>
</feature>
<dbReference type="PROSITE" id="PS51017">
    <property type="entry name" value="CCT"/>
    <property type="match status" value="1"/>
</dbReference>
<dbReference type="GO" id="GO:0006355">
    <property type="term" value="P:regulation of DNA-templated transcription"/>
    <property type="evidence" value="ECO:0000318"/>
    <property type="project" value="GO_Central"/>
</dbReference>
<dbReference type="AlphaFoldDB" id="A0A059CRP5"/>
<proteinExistence type="predicted"/>
<dbReference type="PANTHER" id="PTHR31874">
    <property type="entry name" value="CCT MOTIF FAMILY PROTEIN, EXPRESSED"/>
    <property type="match status" value="1"/>
</dbReference>
<evidence type="ECO:0000259" key="5">
    <source>
        <dbReference type="PROSITE" id="PS51017"/>
    </source>
</evidence>
<dbReference type="InterPro" id="IPR052453">
    <property type="entry name" value="CONSTANS-like_ZF"/>
</dbReference>
<dbReference type="KEGG" id="egr:104437335"/>
<dbReference type="Pfam" id="PF06203">
    <property type="entry name" value="CCT"/>
    <property type="match status" value="1"/>
</dbReference>
<evidence type="ECO:0000256" key="1">
    <source>
        <dbReference type="ARBA" id="ARBA00004123"/>
    </source>
</evidence>
<dbReference type="EMBL" id="KK198755">
    <property type="protein sequence ID" value="KCW80856.1"/>
    <property type="molecule type" value="Genomic_DNA"/>
</dbReference>
<feature type="domain" description="CCT" evidence="5">
    <location>
        <begin position="353"/>
        <end position="395"/>
    </location>
</feature>
<dbReference type="Gramene" id="KCW80856">
    <property type="protein sequence ID" value="KCW80856"/>
    <property type="gene ID" value="EUGRSUZ_C02219"/>
</dbReference>
<evidence type="ECO:0000313" key="6">
    <source>
        <dbReference type="EMBL" id="KCW80856.1"/>
    </source>
</evidence>
<keyword evidence="2 3" id="KW-0539">Nucleus</keyword>
<dbReference type="STRING" id="71139.A0A059CRP5"/>
<feature type="region of interest" description="Disordered" evidence="4">
    <location>
        <begin position="253"/>
        <end position="305"/>
    </location>
</feature>
<reference evidence="6" key="1">
    <citation type="submission" date="2013-07" db="EMBL/GenBank/DDBJ databases">
        <title>The genome of Eucalyptus grandis.</title>
        <authorList>
            <person name="Schmutz J."/>
            <person name="Hayes R."/>
            <person name="Myburg A."/>
            <person name="Tuskan G."/>
            <person name="Grattapaglia D."/>
            <person name="Rokhsar D.S."/>
        </authorList>
    </citation>
    <scope>NUCLEOTIDE SEQUENCE</scope>
    <source>
        <tissue evidence="6">Leaf extractions</tissue>
    </source>
</reference>
<dbReference type="OMA" id="IMTMNRG"/>
<accession>A0A059CRP5</accession>
<protein>
    <recommendedName>
        <fullName evidence="5">CCT domain-containing protein</fullName>
    </recommendedName>
</protein>
<dbReference type="InterPro" id="IPR010402">
    <property type="entry name" value="CCT_domain"/>
</dbReference>
<evidence type="ECO:0000256" key="2">
    <source>
        <dbReference type="ARBA" id="ARBA00023242"/>
    </source>
</evidence>
<dbReference type="PANTHER" id="PTHR31874:SF10">
    <property type="entry name" value="PROTEIN CHLOROPLAST IMPORT APPARATUS 2"/>
    <property type="match status" value="1"/>
</dbReference>